<keyword evidence="1" id="KW-0812">Transmembrane</keyword>
<evidence type="ECO:0000313" key="3">
    <source>
        <dbReference type="EMBL" id="KAK2607518.1"/>
    </source>
</evidence>
<dbReference type="PANTHER" id="PTHR35040">
    <property type="match status" value="1"/>
</dbReference>
<dbReference type="Proteomes" id="UP001265746">
    <property type="component" value="Unassembled WGS sequence"/>
</dbReference>
<proteinExistence type="predicted"/>
<evidence type="ECO:0008006" key="5">
    <source>
        <dbReference type="Google" id="ProtNLM"/>
    </source>
</evidence>
<keyword evidence="1" id="KW-1133">Transmembrane helix</keyword>
<feature type="transmembrane region" description="Helical" evidence="1">
    <location>
        <begin position="332"/>
        <end position="351"/>
    </location>
</feature>
<dbReference type="AlphaFoldDB" id="A0AAD9SH99"/>
<comment type="caution">
    <text evidence="3">The sequence shown here is derived from an EMBL/GenBank/DDBJ whole genome shotgun (WGS) entry which is preliminary data.</text>
</comment>
<evidence type="ECO:0000313" key="4">
    <source>
        <dbReference type="Proteomes" id="UP001265746"/>
    </source>
</evidence>
<name>A0AAD9SH99_PHOAM</name>
<gene>
    <name evidence="3" type="ORF">N8I77_006184</name>
</gene>
<keyword evidence="4" id="KW-1185">Reference proteome</keyword>
<evidence type="ECO:0000256" key="2">
    <source>
        <dbReference type="SAM" id="SignalP"/>
    </source>
</evidence>
<dbReference type="InterPro" id="IPR021986">
    <property type="entry name" value="Spherulin4"/>
</dbReference>
<reference evidence="3" key="1">
    <citation type="submission" date="2023-06" db="EMBL/GenBank/DDBJ databases">
        <authorList>
            <person name="Noh H."/>
        </authorList>
    </citation>
    <scope>NUCLEOTIDE SEQUENCE</scope>
    <source>
        <strain evidence="3">DUCC20226</strain>
    </source>
</reference>
<dbReference type="PANTHER" id="PTHR35040:SF9">
    <property type="entry name" value="4-LIKE CELL SURFACE PROTEIN, PUTATIVE (AFU_ORTHOLOGUE AFUA_4G14080)-RELATED"/>
    <property type="match status" value="1"/>
</dbReference>
<keyword evidence="2" id="KW-0732">Signal</keyword>
<feature type="signal peptide" evidence="2">
    <location>
        <begin position="1"/>
        <end position="16"/>
    </location>
</feature>
<keyword evidence="1" id="KW-0472">Membrane</keyword>
<accession>A0AAD9SH99</accession>
<sequence>MRSLLGLAALAAIALARTDVMVPLYVYPGNTTWTNPNWEAAVDAIKGNPHLHFYVVINPNSGPLNTSDPSGYNGGYCNVDNEDYIPHGCNRDWTTHLAAISKLSNAQTVGYVYTRYGQRPADEVKADILEWSKWDKEGTWDANKEADISIHGLWFDEIGASSVNASLYQDLVTYANETFEAKGKSKGKYTVILNAGDVPDDPDYEAQLFNMASAVVTKETCYTTDPDADGVSWDCPMPYAPFEVSNLTSGNGLPHNSAFLPQTVVIVHQFRGPTNASMQMLTEQIEGVVDLGIHSTYFTSGSWHNTTEMPATIENVAKIMSTANDAARSAGGSIWGLWASCMCAFLVYSLFNI</sequence>
<protein>
    <recommendedName>
        <fullName evidence="5">Spherulin-4</fullName>
    </recommendedName>
</protein>
<organism evidence="3 4">
    <name type="scientific">Phomopsis amygdali</name>
    <name type="common">Fusicoccum amygdali</name>
    <dbReference type="NCBI Taxonomy" id="1214568"/>
    <lineage>
        <taxon>Eukaryota</taxon>
        <taxon>Fungi</taxon>
        <taxon>Dikarya</taxon>
        <taxon>Ascomycota</taxon>
        <taxon>Pezizomycotina</taxon>
        <taxon>Sordariomycetes</taxon>
        <taxon>Sordariomycetidae</taxon>
        <taxon>Diaporthales</taxon>
        <taxon>Diaporthaceae</taxon>
        <taxon>Diaporthe</taxon>
    </lineage>
</organism>
<dbReference type="Pfam" id="PF12138">
    <property type="entry name" value="Spherulin4"/>
    <property type="match status" value="2"/>
</dbReference>
<dbReference type="EMBL" id="JAUJFL010000003">
    <property type="protein sequence ID" value="KAK2607518.1"/>
    <property type="molecule type" value="Genomic_DNA"/>
</dbReference>
<evidence type="ECO:0000256" key="1">
    <source>
        <dbReference type="SAM" id="Phobius"/>
    </source>
</evidence>
<feature type="chain" id="PRO_5041981332" description="Spherulin-4" evidence="2">
    <location>
        <begin position="17"/>
        <end position="353"/>
    </location>
</feature>